<sequence>MAESIRLLARIRGHDGVERDNADVLNGALAAFLDFGIKRTSMGEVARRGGLSLATLYRRFGGKTDIVQAVGLWQVRHLLEQADASMRRQAEEGASAEDQIVELFVAFALGLRENPLLDRLLATDAATVLPYLTTGGAPVIELGRDFLAEFITRLQEAGKLPAYDPLPVAELVARTALSLVLTKPTVIPLDDEAAARRFARDHIAPGFRPLDMRVAAHEVGSGPG</sequence>
<dbReference type="AlphaFoldDB" id="A0A1J0VUA6"/>
<dbReference type="KEGG" id="nsl:BOX37_18630"/>
<dbReference type="PANTHER" id="PTHR30055">
    <property type="entry name" value="HTH-TYPE TRANSCRIPTIONAL REGULATOR RUTR"/>
    <property type="match status" value="1"/>
</dbReference>
<evidence type="ECO:0000256" key="2">
    <source>
        <dbReference type="PROSITE-ProRule" id="PRU00335"/>
    </source>
</evidence>
<feature type="DNA-binding region" description="H-T-H motif" evidence="2">
    <location>
        <begin position="41"/>
        <end position="60"/>
    </location>
</feature>
<evidence type="ECO:0000313" key="4">
    <source>
        <dbReference type="EMBL" id="APE35635.1"/>
    </source>
</evidence>
<proteinExistence type="predicted"/>
<dbReference type="GO" id="GO:0003700">
    <property type="term" value="F:DNA-binding transcription factor activity"/>
    <property type="evidence" value="ECO:0007669"/>
    <property type="project" value="TreeGrafter"/>
</dbReference>
<dbReference type="RefSeq" id="WP_071928822.1">
    <property type="nucleotide sequence ID" value="NZ_CP018082.1"/>
</dbReference>
<reference evidence="4" key="1">
    <citation type="submission" date="2016-11" db="EMBL/GenBank/DDBJ databases">
        <authorList>
            <person name="Jaros S."/>
            <person name="Januszkiewicz K."/>
            <person name="Wedrychowicz H."/>
        </authorList>
    </citation>
    <scope>NUCLEOTIDE SEQUENCE [LARGE SCALE GENOMIC DNA]</scope>
    <source>
        <strain evidence="4">Y48</strain>
    </source>
</reference>
<dbReference type="PANTHER" id="PTHR30055:SF153">
    <property type="entry name" value="HTH-TYPE TRANSCRIPTIONAL REPRESSOR RV3405C"/>
    <property type="match status" value="1"/>
</dbReference>
<dbReference type="PROSITE" id="PS01081">
    <property type="entry name" value="HTH_TETR_1"/>
    <property type="match status" value="1"/>
</dbReference>
<dbReference type="InterPro" id="IPR001647">
    <property type="entry name" value="HTH_TetR"/>
</dbReference>
<dbReference type="OrthoDB" id="6077212at2"/>
<dbReference type="GO" id="GO:0000976">
    <property type="term" value="F:transcription cis-regulatory region binding"/>
    <property type="evidence" value="ECO:0007669"/>
    <property type="project" value="TreeGrafter"/>
</dbReference>
<dbReference type="EMBL" id="CP018082">
    <property type="protein sequence ID" value="APE35635.1"/>
    <property type="molecule type" value="Genomic_DNA"/>
</dbReference>
<feature type="domain" description="HTH tetR-type" evidence="3">
    <location>
        <begin position="18"/>
        <end position="78"/>
    </location>
</feature>
<name>A0A1J0VUA6_9NOCA</name>
<organism evidence="4 5">
    <name type="scientific">Nocardia mangyaensis</name>
    <dbReference type="NCBI Taxonomy" id="2213200"/>
    <lineage>
        <taxon>Bacteria</taxon>
        <taxon>Bacillati</taxon>
        <taxon>Actinomycetota</taxon>
        <taxon>Actinomycetes</taxon>
        <taxon>Mycobacteriales</taxon>
        <taxon>Nocardiaceae</taxon>
        <taxon>Nocardia</taxon>
    </lineage>
</organism>
<keyword evidence="1 2" id="KW-0238">DNA-binding</keyword>
<dbReference type="InterPro" id="IPR009057">
    <property type="entry name" value="Homeodomain-like_sf"/>
</dbReference>
<keyword evidence="5" id="KW-1185">Reference proteome</keyword>
<accession>A0A1J0VUA6</accession>
<evidence type="ECO:0000259" key="3">
    <source>
        <dbReference type="PROSITE" id="PS50977"/>
    </source>
</evidence>
<protein>
    <submittedName>
        <fullName evidence="4">TetR family transcriptional regulator</fullName>
    </submittedName>
</protein>
<dbReference type="InterPro" id="IPR023772">
    <property type="entry name" value="DNA-bd_HTH_TetR-type_CS"/>
</dbReference>
<dbReference type="SUPFAM" id="SSF46689">
    <property type="entry name" value="Homeodomain-like"/>
    <property type="match status" value="1"/>
</dbReference>
<dbReference type="Proteomes" id="UP000183810">
    <property type="component" value="Chromosome"/>
</dbReference>
<dbReference type="InterPro" id="IPR050109">
    <property type="entry name" value="HTH-type_TetR-like_transc_reg"/>
</dbReference>
<gene>
    <name evidence="4" type="ORF">BOX37_18630</name>
</gene>
<dbReference type="Pfam" id="PF00440">
    <property type="entry name" value="TetR_N"/>
    <property type="match status" value="1"/>
</dbReference>
<evidence type="ECO:0000256" key="1">
    <source>
        <dbReference type="ARBA" id="ARBA00023125"/>
    </source>
</evidence>
<dbReference type="PROSITE" id="PS50977">
    <property type="entry name" value="HTH_TETR_2"/>
    <property type="match status" value="1"/>
</dbReference>
<dbReference type="Gene3D" id="1.10.357.10">
    <property type="entry name" value="Tetracycline Repressor, domain 2"/>
    <property type="match status" value="1"/>
</dbReference>
<evidence type="ECO:0000313" key="5">
    <source>
        <dbReference type="Proteomes" id="UP000183810"/>
    </source>
</evidence>